<reference evidence="2 3" key="1">
    <citation type="submission" date="2021-05" db="EMBL/GenBank/DDBJ databases">
        <title>A Polyphasic approach of four new species of the genus Ohtaekwangia: Ohtaekwangia histidinii sp. nov., Ohtaekwangia cretensis sp. nov., Ohtaekwangia indiensis sp. nov., Ohtaekwangia reichenbachii sp. nov. from diverse environment.</title>
        <authorList>
            <person name="Octaviana S."/>
        </authorList>
    </citation>
    <scope>NUCLEOTIDE SEQUENCE [LARGE SCALE GENOMIC DNA]</scope>
    <source>
        <strain evidence="2 3">PWU4</strain>
    </source>
</reference>
<dbReference type="GO" id="GO:0046503">
    <property type="term" value="P:glycerolipid catabolic process"/>
    <property type="evidence" value="ECO:0007669"/>
    <property type="project" value="TreeGrafter"/>
</dbReference>
<dbReference type="Pfam" id="PF00561">
    <property type="entry name" value="Abhydrolase_1"/>
    <property type="match status" value="1"/>
</dbReference>
<sequence>MSLNIVGSTVAYLQNFGASDIDIAFQRLGKSTDVPVFLIMGAGAQMISWPEGLCNELMSKGLHLIRFDNRDSGLSTHFSHCPLPDFNAAMAGDFSTVPYSLSEMAADTVALMDALCYERVHIVGASMGGMIAQTIAIEHRSRVKSLTSIMSSTGAQDVGQTDYSLLAKLGMPPMHDRQEYIKWRIRSLKATGSPIYPLNERHAEEIAGIAWDRDHDPTAIVRQAVAVLKSGDRTSRLRSLKIPSLVIHGDSDVMVNVSGGIATAAAIPNAKLQIIEGMGHSFPEQLFTRLASLIVDHIFLAELQVKDYY</sequence>
<proteinExistence type="predicted"/>
<dbReference type="InterPro" id="IPR000073">
    <property type="entry name" value="AB_hydrolase_1"/>
</dbReference>
<comment type="caution">
    <text evidence="2">The sequence shown here is derived from an EMBL/GenBank/DDBJ whole genome shotgun (WGS) entry which is preliminary data.</text>
</comment>
<protein>
    <submittedName>
        <fullName evidence="2">Alpha/beta hydrolase</fullName>
    </submittedName>
</protein>
<name>A0AAP2GPJ8_9BACT</name>
<organism evidence="2 3">
    <name type="scientific">Chryseosolibacter histidini</name>
    <dbReference type="NCBI Taxonomy" id="2782349"/>
    <lineage>
        <taxon>Bacteria</taxon>
        <taxon>Pseudomonadati</taxon>
        <taxon>Bacteroidota</taxon>
        <taxon>Cytophagia</taxon>
        <taxon>Cytophagales</taxon>
        <taxon>Chryseotaleaceae</taxon>
        <taxon>Chryseosolibacter</taxon>
    </lineage>
</organism>
<evidence type="ECO:0000313" key="2">
    <source>
        <dbReference type="EMBL" id="MBT1698035.1"/>
    </source>
</evidence>
<dbReference type="EMBL" id="JAHESF010000012">
    <property type="protein sequence ID" value="MBT1698035.1"/>
    <property type="molecule type" value="Genomic_DNA"/>
</dbReference>
<keyword evidence="3" id="KW-1185">Reference proteome</keyword>
<accession>A0AAP2GPJ8</accession>
<dbReference type="SUPFAM" id="SSF53474">
    <property type="entry name" value="alpha/beta-Hydrolases"/>
    <property type="match status" value="1"/>
</dbReference>
<dbReference type="PANTHER" id="PTHR43433">
    <property type="entry name" value="HYDROLASE, ALPHA/BETA FOLD FAMILY PROTEIN"/>
    <property type="match status" value="1"/>
</dbReference>
<dbReference type="GO" id="GO:0004806">
    <property type="term" value="F:triacylglycerol lipase activity"/>
    <property type="evidence" value="ECO:0007669"/>
    <property type="project" value="TreeGrafter"/>
</dbReference>
<feature type="domain" description="AB hydrolase-1" evidence="1">
    <location>
        <begin position="35"/>
        <end position="163"/>
    </location>
</feature>
<dbReference type="PANTHER" id="PTHR43433:SF5">
    <property type="entry name" value="AB HYDROLASE-1 DOMAIN-CONTAINING PROTEIN"/>
    <property type="match status" value="1"/>
</dbReference>
<keyword evidence="2" id="KW-0378">Hydrolase</keyword>
<dbReference type="InterPro" id="IPR050471">
    <property type="entry name" value="AB_hydrolase"/>
</dbReference>
<evidence type="ECO:0000259" key="1">
    <source>
        <dbReference type="Pfam" id="PF00561"/>
    </source>
</evidence>
<dbReference type="Proteomes" id="UP001319200">
    <property type="component" value="Unassembled WGS sequence"/>
</dbReference>
<gene>
    <name evidence="2" type="ORF">KK083_14175</name>
</gene>
<dbReference type="Gene3D" id="3.40.50.1820">
    <property type="entry name" value="alpha/beta hydrolase"/>
    <property type="match status" value="1"/>
</dbReference>
<dbReference type="RefSeq" id="WP_254163906.1">
    <property type="nucleotide sequence ID" value="NZ_JAHESF010000012.1"/>
</dbReference>
<dbReference type="InterPro" id="IPR029058">
    <property type="entry name" value="AB_hydrolase_fold"/>
</dbReference>
<dbReference type="PRINTS" id="PR00111">
    <property type="entry name" value="ABHYDROLASE"/>
</dbReference>
<evidence type="ECO:0000313" key="3">
    <source>
        <dbReference type="Proteomes" id="UP001319200"/>
    </source>
</evidence>
<dbReference type="AlphaFoldDB" id="A0AAP2GPJ8"/>